<dbReference type="GO" id="GO:0008408">
    <property type="term" value="F:3'-5' exonuclease activity"/>
    <property type="evidence" value="ECO:0007669"/>
    <property type="project" value="InterPro"/>
</dbReference>
<dbReference type="CDD" id="cd06148">
    <property type="entry name" value="Egl_like_exo"/>
    <property type="match status" value="1"/>
</dbReference>
<dbReference type="InterPro" id="IPR052144">
    <property type="entry name" value="piRNA_biogenesis_EXD1"/>
</dbReference>
<dbReference type="GO" id="GO:0003676">
    <property type="term" value="F:nucleic acid binding"/>
    <property type="evidence" value="ECO:0007669"/>
    <property type="project" value="InterPro"/>
</dbReference>
<dbReference type="InterPro" id="IPR056589">
    <property type="entry name" value="WH_Egal-1"/>
</dbReference>
<dbReference type="PANTHER" id="PTHR46628">
    <property type="entry name" value="PIRNA BIOGENESIS PROTEIN EXD1"/>
    <property type="match status" value="1"/>
</dbReference>
<dbReference type="STRING" id="6293.A0A1I8EYN2"/>
<accession>A0A1I8EYN2</accession>
<dbReference type="SMART" id="SM00474">
    <property type="entry name" value="35EXOc"/>
    <property type="match status" value="1"/>
</dbReference>
<protein>
    <submittedName>
        <fullName evidence="3">3'-5' exonuclease domain-containing protein</fullName>
    </submittedName>
</protein>
<reference evidence="3" key="1">
    <citation type="submission" date="2016-11" db="UniProtKB">
        <authorList>
            <consortium name="WormBaseParasite"/>
        </authorList>
    </citation>
    <scope>IDENTIFICATION</scope>
    <source>
        <strain evidence="3">pt0022</strain>
    </source>
</reference>
<dbReference type="InterPro" id="IPR012337">
    <property type="entry name" value="RNaseH-like_sf"/>
</dbReference>
<dbReference type="GO" id="GO:1990923">
    <property type="term" value="C:PET complex"/>
    <property type="evidence" value="ECO:0007669"/>
    <property type="project" value="TreeGrafter"/>
</dbReference>
<dbReference type="GO" id="GO:0034587">
    <property type="term" value="P:piRNA processing"/>
    <property type="evidence" value="ECO:0007669"/>
    <property type="project" value="TreeGrafter"/>
</dbReference>
<dbReference type="InterPro" id="IPR002562">
    <property type="entry name" value="3'-5'_exonuclease_dom"/>
</dbReference>
<evidence type="ECO:0000313" key="3">
    <source>
        <dbReference type="WBParaSite" id="maker-PairedContig_745-snap-gene-0.17-mRNA-1"/>
    </source>
</evidence>
<proteinExistence type="predicted"/>
<dbReference type="WBParaSite" id="maker-PairedContig_745-snap-gene-0.17-mRNA-1">
    <property type="protein sequence ID" value="maker-PairedContig_745-snap-gene-0.17-mRNA-1"/>
    <property type="gene ID" value="maker-PairedContig_745-snap-gene-0.17"/>
</dbReference>
<organism evidence="3">
    <name type="scientific">Wuchereria bancrofti</name>
    <dbReference type="NCBI Taxonomy" id="6293"/>
    <lineage>
        <taxon>Eukaryota</taxon>
        <taxon>Metazoa</taxon>
        <taxon>Ecdysozoa</taxon>
        <taxon>Nematoda</taxon>
        <taxon>Chromadorea</taxon>
        <taxon>Rhabditida</taxon>
        <taxon>Spirurina</taxon>
        <taxon>Spiruromorpha</taxon>
        <taxon>Filarioidea</taxon>
        <taxon>Onchocercidae</taxon>
        <taxon>Wuchereria</taxon>
    </lineage>
</organism>
<feature type="compositionally biased region" description="Low complexity" evidence="1">
    <location>
        <begin position="377"/>
        <end position="389"/>
    </location>
</feature>
<sequence length="718" mass="81385">MVQNLMKWHFQYLAVVTNLKGQKTGKKSKDSLKNQDDAMVRSHQTKSYELSGNLKVVCADVQLEIWKKYQGNFTQKEAEFERTLPHYFLGSIVFMINGSMMDEARNMALLFFMDHLMQKNGRRTIHDLSCQFGARGFTAEMRDAVGTTQEGLTDFLCQHPSLFTVEGDQVCLNGFGDMTVKNNPLLQATANARNRDYVKEAVQFFEAKLQKFGPELQECLIKSLLGHRSQAAPEVRLVSGRHLKDFCEFLQSQSDHFVVEGDRVRLKNMPEPSNAGIELDDEGKPLAGVKAKQAAVEYLRSVVEQNDEQPIPMDAFYQKFCDRFSHTVRQEVATNPKELLQFLKLNRNVFFIRSNKVAFETTIVSLVKNRASEDGSESGSTESLELENNNSHLNHNAANRIKLVKALKPAQESVSSVNAEIDNMEERVVGVDFKTVTLGVQGEEFLSLVVLATTMQIVVFDVVHSDTILLESGVKEILESEKIIKVIHDAKRVATLLAHRYAINLRKIFDTQVSLYFCISRRKVVPFRDNSHELCFFFFWLTAKSRCLCVQVAHTILQHEKFGKAVTDMRTMSFVNLRRVYYPQSIMMSDATPRKLTHLPSWGLRPITEDFLVTVVEEAHCLVTVLYRMMSTMLPKHLLALFEEKCLKALIPNANRPPPAVFQTNGTTPFRSTRRGVTTPIVNSVVVPNASSPRHVSDASTQTFSTGEINVLNVYYDN</sequence>
<dbReference type="InterPro" id="IPR036397">
    <property type="entry name" value="RNaseH_sf"/>
</dbReference>
<dbReference type="SUPFAM" id="SSF53098">
    <property type="entry name" value="Ribonuclease H-like"/>
    <property type="match status" value="1"/>
</dbReference>
<name>A0A1I8EYN2_WUCBA</name>
<dbReference type="PANTHER" id="PTHR46628:SF1">
    <property type="entry name" value="PIRNA BIOGENESIS PROTEIN EXD1"/>
    <property type="match status" value="1"/>
</dbReference>
<dbReference type="Pfam" id="PF01612">
    <property type="entry name" value="DNA_pol_A_exo1"/>
    <property type="match status" value="1"/>
</dbReference>
<feature type="domain" description="3'-5' exonuclease" evidence="2">
    <location>
        <begin position="405"/>
        <end position="635"/>
    </location>
</feature>
<dbReference type="AlphaFoldDB" id="A0A1I8EYN2"/>
<evidence type="ECO:0000259" key="2">
    <source>
        <dbReference type="SMART" id="SM00474"/>
    </source>
</evidence>
<feature type="region of interest" description="Disordered" evidence="1">
    <location>
        <begin position="370"/>
        <end position="389"/>
    </location>
</feature>
<evidence type="ECO:0000256" key="1">
    <source>
        <dbReference type="SAM" id="MobiDB-lite"/>
    </source>
</evidence>
<dbReference type="Pfam" id="PF23713">
    <property type="entry name" value="WHD_Egal"/>
    <property type="match status" value="3"/>
</dbReference>
<dbReference type="Gene3D" id="3.30.420.10">
    <property type="entry name" value="Ribonuclease H-like superfamily/Ribonuclease H"/>
    <property type="match status" value="1"/>
</dbReference>